<dbReference type="PANTHER" id="PTHR45266:SF3">
    <property type="entry name" value="OXALOACETATE DECARBOXYLASE ALPHA CHAIN"/>
    <property type="match status" value="1"/>
</dbReference>
<dbReference type="InterPro" id="IPR011053">
    <property type="entry name" value="Single_hybrid_motif"/>
</dbReference>
<dbReference type="FunFam" id="2.40.50.100:FF:000003">
    <property type="entry name" value="Acetyl-CoA carboxylase biotin carboxyl carrier protein"/>
    <property type="match status" value="1"/>
</dbReference>
<reference evidence="3 4" key="1">
    <citation type="submission" date="2017-05" db="EMBL/GenBank/DDBJ databases">
        <authorList>
            <person name="Varghese N."/>
            <person name="Submissions S."/>
        </authorList>
    </citation>
    <scope>NUCLEOTIDE SEQUENCE [LARGE SCALE GENOMIC DNA]</scope>
    <source>
        <strain evidence="3 4">DSM 27040</strain>
    </source>
</reference>
<keyword evidence="1" id="KW-0092">Biotin</keyword>
<gene>
    <name evidence="3" type="ORF">SAMN06265379_11112</name>
</gene>
<feature type="domain" description="Lipoyl-binding" evidence="2">
    <location>
        <begin position="92"/>
        <end position="168"/>
    </location>
</feature>
<dbReference type="Gene3D" id="2.40.50.100">
    <property type="match status" value="1"/>
</dbReference>
<proteinExistence type="predicted"/>
<dbReference type="InterPro" id="IPR050709">
    <property type="entry name" value="Biotin_Carboxyl_Carrier/Decarb"/>
</dbReference>
<organism evidence="3 4">
    <name type="scientific">Saccharicrinis carchari</name>
    <dbReference type="NCBI Taxonomy" id="1168039"/>
    <lineage>
        <taxon>Bacteria</taxon>
        <taxon>Pseudomonadati</taxon>
        <taxon>Bacteroidota</taxon>
        <taxon>Bacteroidia</taxon>
        <taxon>Marinilabiliales</taxon>
        <taxon>Marinilabiliaceae</taxon>
        <taxon>Saccharicrinis</taxon>
    </lineage>
</organism>
<evidence type="ECO:0000256" key="1">
    <source>
        <dbReference type="ARBA" id="ARBA00023267"/>
    </source>
</evidence>
<evidence type="ECO:0000313" key="4">
    <source>
        <dbReference type="Proteomes" id="UP000319040"/>
    </source>
</evidence>
<dbReference type="SUPFAM" id="SSF51230">
    <property type="entry name" value="Single hybrid motif"/>
    <property type="match status" value="1"/>
</dbReference>
<evidence type="ECO:0000313" key="3">
    <source>
        <dbReference type="EMBL" id="SMO87056.1"/>
    </source>
</evidence>
<protein>
    <submittedName>
        <fullName evidence="3">Biotin-requiring enzyme</fullName>
    </submittedName>
</protein>
<evidence type="ECO:0000259" key="2">
    <source>
        <dbReference type="PROSITE" id="PS50968"/>
    </source>
</evidence>
<accession>A0A521ESY1</accession>
<dbReference type="Proteomes" id="UP000319040">
    <property type="component" value="Unassembled WGS sequence"/>
</dbReference>
<dbReference type="OrthoDB" id="9812676at2"/>
<dbReference type="RefSeq" id="WP_142534460.1">
    <property type="nucleotide sequence ID" value="NZ_FXTB01000011.1"/>
</dbReference>
<dbReference type="EMBL" id="FXTB01000011">
    <property type="protein sequence ID" value="SMO87056.1"/>
    <property type="molecule type" value="Genomic_DNA"/>
</dbReference>
<name>A0A521ESY1_SACCC</name>
<dbReference type="PANTHER" id="PTHR45266">
    <property type="entry name" value="OXALOACETATE DECARBOXYLASE ALPHA CHAIN"/>
    <property type="match status" value="1"/>
</dbReference>
<dbReference type="AlphaFoldDB" id="A0A521ESY1"/>
<sequence length="171" mass="19042">MPLELKVKDRKVKIEVLKQEGCIYHVLIDGKAYSLDVLQVESSVYSILHNGTSINLEMIEDNHPNHYKVNTRNDQFKVEVIDPSTRYNVASRNNAKSSDREIISPMPGRIVRIMVSVGSFINEGDTALVVSAMKMESEFKAPISGIVRKINVAEGDTVDGGITLVEIDPQE</sequence>
<dbReference type="CDD" id="cd06850">
    <property type="entry name" value="biotinyl_domain"/>
    <property type="match status" value="1"/>
</dbReference>
<keyword evidence="4" id="KW-1185">Reference proteome</keyword>
<dbReference type="Pfam" id="PF00364">
    <property type="entry name" value="Biotin_lipoyl"/>
    <property type="match status" value="1"/>
</dbReference>
<dbReference type="InterPro" id="IPR000089">
    <property type="entry name" value="Biotin_lipoyl"/>
</dbReference>
<dbReference type="PROSITE" id="PS50968">
    <property type="entry name" value="BIOTINYL_LIPOYL"/>
    <property type="match status" value="1"/>
</dbReference>